<sequence length="130" mass="14113">MPPRLLSAAPASKRSLQANMKSIDKQVEVYQQPLQAICGGSTAVCERKSVLDDEIYSSVDRSPTSKLVGQFFIHELAKRVPPEVVVVNEWNPGLCKSGPVCYSSEEACCGRARDLTGATVKHGAESHGRR</sequence>
<dbReference type="Proteomes" id="UP001144191">
    <property type="component" value="Unassembled WGS sequence"/>
</dbReference>
<evidence type="ECO:0000313" key="1">
    <source>
        <dbReference type="EMBL" id="GLA47585.1"/>
    </source>
</evidence>
<name>A0A9W5ZWE4_ASPNG</name>
<accession>A0A9W5ZWE4</accession>
<comment type="caution">
    <text evidence="1">The sequence shown here is derived from an EMBL/GenBank/DDBJ whole genome shotgun (WGS) entry which is preliminary data.</text>
</comment>
<reference evidence="1" key="1">
    <citation type="submission" date="2022-07" db="EMBL/GenBank/DDBJ databases">
        <title>Taxonomy of Aspergillus series Nigri: significant species reduction supported by multi-species coalescent approaches.</title>
        <authorList>
            <person name="Bian C."/>
            <person name="Kusuya Y."/>
            <person name="Sklenar F."/>
            <person name="D'hooge E."/>
            <person name="Yaguchi T."/>
            <person name="Takahashi H."/>
            <person name="Hubka V."/>
        </authorList>
    </citation>
    <scope>NUCLEOTIDE SEQUENCE</scope>
    <source>
        <strain evidence="1">IFM 63604</strain>
    </source>
</reference>
<dbReference type="AlphaFoldDB" id="A0A9W5ZWE4"/>
<dbReference type="EMBL" id="BRPB01000014">
    <property type="protein sequence ID" value="GLA47585.1"/>
    <property type="molecule type" value="Genomic_DNA"/>
</dbReference>
<organism evidence="1 2">
    <name type="scientific">Aspergillus niger</name>
    <dbReference type="NCBI Taxonomy" id="5061"/>
    <lineage>
        <taxon>Eukaryota</taxon>
        <taxon>Fungi</taxon>
        <taxon>Dikarya</taxon>
        <taxon>Ascomycota</taxon>
        <taxon>Pezizomycotina</taxon>
        <taxon>Eurotiomycetes</taxon>
        <taxon>Eurotiomycetidae</taxon>
        <taxon>Eurotiales</taxon>
        <taxon>Aspergillaceae</taxon>
        <taxon>Aspergillus</taxon>
        <taxon>Aspergillus subgen. Circumdati</taxon>
    </lineage>
</organism>
<proteinExistence type="predicted"/>
<protein>
    <submittedName>
        <fullName evidence="1">Uncharacterized protein</fullName>
    </submittedName>
</protein>
<evidence type="ECO:0000313" key="2">
    <source>
        <dbReference type="Proteomes" id="UP001144191"/>
    </source>
</evidence>
<gene>
    <name evidence="1" type="ORF">AnigIFM63604_002262</name>
</gene>